<protein>
    <submittedName>
        <fullName evidence="1">Nucleotide excision repair, TFIIH, subunit</fullName>
    </submittedName>
</protein>
<accession>A0ACB9YYP8</accession>
<comment type="caution">
    <text evidence="1">The sequence shown here is derived from an EMBL/GenBank/DDBJ whole genome shotgun (WGS) entry which is preliminary data.</text>
</comment>
<keyword evidence="2" id="KW-1185">Reference proteome</keyword>
<dbReference type="EMBL" id="MU393496">
    <property type="protein sequence ID" value="KAI4863855.1"/>
    <property type="molecule type" value="Genomic_DNA"/>
</dbReference>
<evidence type="ECO:0000313" key="2">
    <source>
        <dbReference type="Proteomes" id="UP001497700"/>
    </source>
</evidence>
<proteinExistence type="predicted"/>
<evidence type="ECO:0000313" key="1">
    <source>
        <dbReference type="EMBL" id="KAI4863855.1"/>
    </source>
</evidence>
<organism evidence="1 2">
    <name type="scientific">Hypoxylon rubiginosum</name>
    <dbReference type="NCBI Taxonomy" id="110542"/>
    <lineage>
        <taxon>Eukaryota</taxon>
        <taxon>Fungi</taxon>
        <taxon>Dikarya</taxon>
        <taxon>Ascomycota</taxon>
        <taxon>Pezizomycotina</taxon>
        <taxon>Sordariomycetes</taxon>
        <taxon>Xylariomycetidae</taxon>
        <taxon>Xylariales</taxon>
        <taxon>Hypoxylaceae</taxon>
        <taxon>Hypoxylon</taxon>
    </lineage>
</organism>
<dbReference type="Proteomes" id="UP001497700">
    <property type="component" value="Unassembled WGS sequence"/>
</dbReference>
<gene>
    <name evidence="1" type="ORF">F4820DRAFT_357826</name>
</gene>
<name>A0ACB9YYP8_9PEZI</name>
<reference evidence="1 2" key="1">
    <citation type="journal article" date="2022" name="New Phytol.">
        <title>Ecological generalism drives hyperdiversity of secondary metabolite gene clusters in xylarialean endophytes.</title>
        <authorList>
            <person name="Franco M.E.E."/>
            <person name="Wisecaver J.H."/>
            <person name="Arnold A.E."/>
            <person name="Ju Y.M."/>
            <person name="Slot J.C."/>
            <person name="Ahrendt S."/>
            <person name="Moore L.P."/>
            <person name="Eastman K.E."/>
            <person name="Scott K."/>
            <person name="Konkel Z."/>
            <person name="Mondo S.J."/>
            <person name="Kuo A."/>
            <person name="Hayes R.D."/>
            <person name="Haridas S."/>
            <person name="Andreopoulos B."/>
            <person name="Riley R."/>
            <person name="LaButti K."/>
            <person name="Pangilinan J."/>
            <person name="Lipzen A."/>
            <person name="Amirebrahimi M."/>
            <person name="Yan J."/>
            <person name="Adam C."/>
            <person name="Keymanesh K."/>
            <person name="Ng V."/>
            <person name="Louie K."/>
            <person name="Northen T."/>
            <person name="Drula E."/>
            <person name="Henrissat B."/>
            <person name="Hsieh H.M."/>
            <person name="Youens-Clark K."/>
            <person name="Lutzoni F."/>
            <person name="Miadlikowska J."/>
            <person name="Eastwood D.C."/>
            <person name="Hamelin R.C."/>
            <person name="Grigoriev I.V."/>
            <person name="U'Ren J.M."/>
        </authorList>
    </citation>
    <scope>NUCLEOTIDE SEQUENCE [LARGE SCALE GENOMIC DNA]</scope>
    <source>
        <strain evidence="1 2">CBS 119005</strain>
    </source>
</reference>
<sequence length="76" mass="8631">MVRAIKGTLVECDPSIKSIIISIDSENNEYIIEDLDESHLVIKDNMVAQLKTELEKRLKENVPDVEDDSDSDQDVK</sequence>